<keyword evidence="1" id="KW-0812">Transmembrane</keyword>
<organism evidence="2 3">
    <name type="scientific">Nocardioides marmorisolisilvae</name>
    <dbReference type="NCBI Taxonomy" id="1542737"/>
    <lineage>
        <taxon>Bacteria</taxon>
        <taxon>Bacillati</taxon>
        <taxon>Actinomycetota</taxon>
        <taxon>Actinomycetes</taxon>
        <taxon>Propionibacteriales</taxon>
        <taxon>Nocardioidaceae</taxon>
        <taxon>Nocardioides</taxon>
    </lineage>
</organism>
<feature type="transmembrane region" description="Helical" evidence="1">
    <location>
        <begin position="30"/>
        <end position="51"/>
    </location>
</feature>
<evidence type="ECO:0000313" key="3">
    <source>
        <dbReference type="Proteomes" id="UP000277094"/>
    </source>
</evidence>
<keyword evidence="1" id="KW-1133">Transmembrane helix</keyword>
<protein>
    <submittedName>
        <fullName evidence="2">Uncharacterized protein</fullName>
    </submittedName>
</protein>
<reference evidence="2 3" key="1">
    <citation type="submission" date="2018-11" db="EMBL/GenBank/DDBJ databases">
        <authorList>
            <person name="Li F."/>
        </authorList>
    </citation>
    <scope>NUCLEOTIDE SEQUENCE [LARGE SCALE GENOMIC DNA]</scope>
    <source>
        <strain evidence="2 3">KIS18-7</strain>
    </source>
</reference>
<keyword evidence="1" id="KW-0472">Membrane</keyword>
<accession>A0A3N0DX49</accession>
<comment type="caution">
    <text evidence="2">The sequence shown here is derived from an EMBL/GenBank/DDBJ whole genome shotgun (WGS) entry which is preliminary data.</text>
</comment>
<proteinExistence type="predicted"/>
<keyword evidence="3" id="KW-1185">Reference proteome</keyword>
<dbReference type="EMBL" id="RJSG01000002">
    <property type="protein sequence ID" value="RNL80190.1"/>
    <property type="molecule type" value="Genomic_DNA"/>
</dbReference>
<sequence>MISLVGLAVSIAPLPLGSDGVSDRTDQPPFAVLVVGVILGVLGLVGSLGIWRGLRWGAFLTIAVRGLDGLSSLFGVTADDLTLRSLAILSVAAAVLVIFLILRRDQEPAES</sequence>
<evidence type="ECO:0000313" key="2">
    <source>
        <dbReference type="EMBL" id="RNL80190.1"/>
    </source>
</evidence>
<feature type="transmembrane region" description="Helical" evidence="1">
    <location>
        <begin position="83"/>
        <end position="102"/>
    </location>
</feature>
<name>A0A3N0DX49_9ACTN</name>
<feature type="transmembrane region" description="Helical" evidence="1">
    <location>
        <begin position="58"/>
        <end position="77"/>
    </location>
</feature>
<dbReference type="Proteomes" id="UP000277094">
    <property type="component" value="Unassembled WGS sequence"/>
</dbReference>
<gene>
    <name evidence="2" type="ORF">EFL95_14935</name>
</gene>
<evidence type="ECO:0000256" key="1">
    <source>
        <dbReference type="SAM" id="Phobius"/>
    </source>
</evidence>
<dbReference type="AlphaFoldDB" id="A0A3N0DX49"/>